<evidence type="ECO:0000256" key="2">
    <source>
        <dbReference type="ARBA" id="ARBA00006665"/>
    </source>
</evidence>
<gene>
    <name evidence="7" type="primary">Serinc1</name>
    <name evidence="7" type="ORF">Anas_11392</name>
</gene>
<reference evidence="7 8" key="1">
    <citation type="journal article" date="2019" name="PLoS Biol.">
        <title>Sex chromosomes control vertical transmission of feminizing Wolbachia symbionts in an isopod.</title>
        <authorList>
            <person name="Becking T."/>
            <person name="Chebbi M.A."/>
            <person name="Giraud I."/>
            <person name="Moumen B."/>
            <person name="Laverre T."/>
            <person name="Caubet Y."/>
            <person name="Peccoud J."/>
            <person name="Gilbert C."/>
            <person name="Cordaux R."/>
        </authorList>
    </citation>
    <scope>NUCLEOTIDE SEQUENCE [LARGE SCALE GENOMIC DNA]</scope>
    <source>
        <strain evidence="7">ANa2</strain>
        <tissue evidence="7">Whole body excluding digestive tract and cuticle</tissue>
    </source>
</reference>
<dbReference type="PANTHER" id="PTHR10383:SF9">
    <property type="entry name" value="SERINE INCORPORATOR, ISOFORM F"/>
    <property type="match status" value="1"/>
</dbReference>
<keyword evidence="3 6" id="KW-0812">Transmembrane</keyword>
<proteinExistence type="inferred from homology"/>
<feature type="transmembrane region" description="Helical" evidence="6">
    <location>
        <begin position="107"/>
        <end position="129"/>
    </location>
</feature>
<dbReference type="Proteomes" id="UP000326759">
    <property type="component" value="Unassembled WGS sequence"/>
</dbReference>
<keyword evidence="5 6" id="KW-0472">Membrane</keyword>
<feature type="transmembrane region" description="Helical" evidence="6">
    <location>
        <begin position="73"/>
        <end position="95"/>
    </location>
</feature>
<dbReference type="Pfam" id="PF03348">
    <property type="entry name" value="Serinc"/>
    <property type="match status" value="1"/>
</dbReference>
<name>A0A5N5SPY3_9CRUS</name>
<feature type="transmembrane region" description="Helical" evidence="6">
    <location>
        <begin position="40"/>
        <end position="61"/>
    </location>
</feature>
<evidence type="ECO:0000256" key="4">
    <source>
        <dbReference type="ARBA" id="ARBA00022989"/>
    </source>
</evidence>
<sequence length="287" mass="31279">MGSVLGLCSAPALACCCGSAACSLCCSACPSCKNSTSSRIMYAIMLLLGTVVCCIMLSPGLQDALSKAVGYLAVYRMCFAMTMFFFAMAIIMIGVKSSKDPRAGIQNGFWAFKYLILIGIAIGAFFIPGGEFGQIWMYFGMIGGFLFIIIQLVLIIDFAHSWAESWVDKYCALLSSSFINYALSITAVVLFYVYYTTPNDCSLHKFFISFNLIICVIVSIVSVHPKIQEAQPRSGLLQASVITLYTMYLTWSAMTNSPNSACKPDWDQIMGGNTSSSSYHQPEKSSC</sequence>
<dbReference type="AlphaFoldDB" id="A0A5N5SPY3"/>
<keyword evidence="8" id="KW-1185">Reference proteome</keyword>
<evidence type="ECO:0000256" key="3">
    <source>
        <dbReference type="ARBA" id="ARBA00022692"/>
    </source>
</evidence>
<organism evidence="7 8">
    <name type="scientific">Armadillidium nasatum</name>
    <dbReference type="NCBI Taxonomy" id="96803"/>
    <lineage>
        <taxon>Eukaryota</taxon>
        <taxon>Metazoa</taxon>
        <taxon>Ecdysozoa</taxon>
        <taxon>Arthropoda</taxon>
        <taxon>Crustacea</taxon>
        <taxon>Multicrustacea</taxon>
        <taxon>Malacostraca</taxon>
        <taxon>Eumalacostraca</taxon>
        <taxon>Peracarida</taxon>
        <taxon>Isopoda</taxon>
        <taxon>Oniscidea</taxon>
        <taxon>Crinocheta</taxon>
        <taxon>Armadillidiidae</taxon>
        <taxon>Armadillidium</taxon>
    </lineage>
</organism>
<comment type="subcellular location">
    <subcellularLocation>
        <location evidence="1">Membrane</location>
        <topology evidence="1">Multi-pass membrane protein</topology>
    </subcellularLocation>
</comment>
<dbReference type="EMBL" id="SEYY01021690">
    <property type="protein sequence ID" value="KAB7496154.1"/>
    <property type="molecule type" value="Genomic_DNA"/>
</dbReference>
<dbReference type="OrthoDB" id="5963193at2759"/>
<dbReference type="PANTHER" id="PTHR10383">
    <property type="entry name" value="SERINE INCORPORATOR"/>
    <property type="match status" value="1"/>
</dbReference>
<evidence type="ECO:0000256" key="5">
    <source>
        <dbReference type="ARBA" id="ARBA00023136"/>
    </source>
</evidence>
<evidence type="ECO:0000256" key="6">
    <source>
        <dbReference type="SAM" id="Phobius"/>
    </source>
</evidence>
<accession>A0A5N5SPY3</accession>
<evidence type="ECO:0000313" key="7">
    <source>
        <dbReference type="EMBL" id="KAB7496154.1"/>
    </source>
</evidence>
<feature type="transmembrane region" description="Helical" evidence="6">
    <location>
        <begin position="170"/>
        <end position="194"/>
    </location>
</feature>
<evidence type="ECO:0000256" key="1">
    <source>
        <dbReference type="ARBA" id="ARBA00004141"/>
    </source>
</evidence>
<protein>
    <submittedName>
        <fullName evidence="7">Serine incorporator 1</fullName>
    </submittedName>
</protein>
<dbReference type="InterPro" id="IPR005016">
    <property type="entry name" value="TDE1/TMS"/>
</dbReference>
<dbReference type="GO" id="GO:0016020">
    <property type="term" value="C:membrane"/>
    <property type="evidence" value="ECO:0007669"/>
    <property type="project" value="UniProtKB-SubCell"/>
</dbReference>
<feature type="transmembrane region" description="Helical" evidence="6">
    <location>
        <begin position="235"/>
        <end position="254"/>
    </location>
</feature>
<comment type="similarity">
    <text evidence="2">Belongs to the TDE1 family.</text>
</comment>
<feature type="transmembrane region" description="Helical" evidence="6">
    <location>
        <begin position="206"/>
        <end position="223"/>
    </location>
</feature>
<evidence type="ECO:0000313" key="8">
    <source>
        <dbReference type="Proteomes" id="UP000326759"/>
    </source>
</evidence>
<keyword evidence="4 6" id="KW-1133">Transmembrane helix</keyword>
<feature type="transmembrane region" description="Helical" evidence="6">
    <location>
        <begin position="135"/>
        <end position="158"/>
    </location>
</feature>
<comment type="caution">
    <text evidence="7">The sequence shown here is derived from an EMBL/GenBank/DDBJ whole genome shotgun (WGS) entry which is preliminary data.</text>
</comment>